<evidence type="ECO:0000256" key="1">
    <source>
        <dbReference type="SAM" id="MobiDB-lite"/>
    </source>
</evidence>
<evidence type="ECO:0000313" key="3">
    <source>
        <dbReference type="EMBL" id="TPW34469.1"/>
    </source>
</evidence>
<feature type="compositionally biased region" description="Basic and acidic residues" evidence="1">
    <location>
        <begin position="89"/>
        <end position="98"/>
    </location>
</feature>
<proteinExistence type="predicted"/>
<feature type="chain" id="PRO_5021355736" evidence="2">
    <location>
        <begin position="23"/>
        <end position="137"/>
    </location>
</feature>
<name>A0A506UMC0_9PROT</name>
<reference evidence="3 4" key="1">
    <citation type="submission" date="2019-03" db="EMBL/GenBank/DDBJ databases">
        <title>The complete genome sequence of Neokomagataea sp. Jb2 NBRC113641.</title>
        <authorList>
            <person name="Chua K.-O."/>
            <person name="Chan K.-G."/>
            <person name="See-Too W.-S."/>
        </authorList>
    </citation>
    <scope>NUCLEOTIDE SEQUENCE [LARGE SCALE GENOMIC DNA]</scope>
    <source>
        <strain evidence="3 4">Jb2</strain>
    </source>
</reference>
<evidence type="ECO:0000313" key="4">
    <source>
        <dbReference type="Proteomes" id="UP000315037"/>
    </source>
</evidence>
<feature type="compositionally biased region" description="Polar residues" evidence="1">
    <location>
        <begin position="99"/>
        <end position="115"/>
    </location>
</feature>
<dbReference type="EMBL" id="SORZ01000002">
    <property type="protein sequence ID" value="TPW34469.1"/>
    <property type="molecule type" value="Genomic_DNA"/>
</dbReference>
<organism evidence="3 4">
    <name type="scientific">Oecophyllibacter saccharovorans</name>
    <dbReference type="NCBI Taxonomy" id="2558360"/>
    <lineage>
        <taxon>Bacteria</taxon>
        <taxon>Pseudomonadati</taxon>
        <taxon>Pseudomonadota</taxon>
        <taxon>Alphaproteobacteria</taxon>
        <taxon>Acetobacterales</taxon>
        <taxon>Acetobacteraceae</taxon>
        <taxon>Oecophyllibacter</taxon>
    </lineage>
</organism>
<keyword evidence="2" id="KW-0732">Signal</keyword>
<sequence length="137" mass="14047">MLSRALLAGSLLTAAGAGSAWAQSVRFSNPYQAAHGASASSHGSQAPLGATGGGSHGGEHFHARGHRSLPQGYQEAPSVEFENGPDPGHLAKMERDKVTGTNLTPFGSAYQNSDPIEQGRLGDATGNGWVAPRGNGW</sequence>
<comment type="caution">
    <text evidence="3">The sequence shown here is derived from an EMBL/GenBank/DDBJ whole genome shotgun (WGS) entry which is preliminary data.</text>
</comment>
<dbReference type="Proteomes" id="UP000315037">
    <property type="component" value="Unassembled WGS sequence"/>
</dbReference>
<evidence type="ECO:0000256" key="2">
    <source>
        <dbReference type="SAM" id="SignalP"/>
    </source>
</evidence>
<feature type="region of interest" description="Disordered" evidence="1">
    <location>
        <begin position="34"/>
        <end position="137"/>
    </location>
</feature>
<feature type="compositionally biased region" description="Low complexity" evidence="1">
    <location>
        <begin position="34"/>
        <end position="46"/>
    </location>
</feature>
<dbReference type="AlphaFoldDB" id="A0A506UMC0"/>
<keyword evidence="4" id="KW-1185">Reference proteome</keyword>
<dbReference type="OrthoDB" id="7275155at2"/>
<accession>A0A506UMC0</accession>
<gene>
    <name evidence="3" type="ORF">E3202_08290</name>
</gene>
<protein>
    <submittedName>
        <fullName evidence="3">Uncharacterized protein</fullName>
    </submittedName>
</protein>
<dbReference type="RefSeq" id="WP_141452209.1">
    <property type="nucleotide sequence ID" value="NZ_SORZ01000002.1"/>
</dbReference>
<feature type="signal peptide" evidence="2">
    <location>
        <begin position="1"/>
        <end position="22"/>
    </location>
</feature>